<accession>A0A370H5P3</accession>
<dbReference type="OrthoDB" id="4382015at2"/>
<gene>
    <name evidence="4" type="ORF">DFR68_104211</name>
</gene>
<comment type="caution">
    <text evidence="4">The sequence shown here is derived from an EMBL/GenBank/DDBJ whole genome shotgun (WGS) entry which is preliminary data.</text>
</comment>
<dbReference type="Pfam" id="PF26527">
    <property type="entry name" value="DUF8176"/>
    <property type="match status" value="1"/>
</dbReference>
<feature type="compositionally biased region" description="Basic residues" evidence="1">
    <location>
        <begin position="27"/>
        <end position="45"/>
    </location>
</feature>
<reference evidence="4 5" key="1">
    <citation type="submission" date="2018-07" db="EMBL/GenBank/DDBJ databases">
        <title>Genomic Encyclopedia of Type Strains, Phase IV (KMG-IV): sequencing the most valuable type-strain genomes for metagenomic binning, comparative biology and taxonomic classification.</title>
        <authorList>
            <person name="Goeker M."/>
        </authorList>
    </citation>
    <scope>NUCLEOTIDE SEQUENCE [LARGE SCALE GENOMIC DNA]</scope>
    <source>
        <strain evidence="4 5">DSM 44952</strain>
    </source>
</reference>
<dbReference type="InterPro" id="IPR058489">
    <property type="entry name" value="DUF8176"/>
</dbReference>
<dbReference type="EMBL" id="QQAZ01000004">
    <property type="protein sequence ID" value="RDI51727.1"/>
    <property type="molecule type" value="Genomic_DNA"/>
</dbReference>
<name>A0A370H5P3_9NOCA</name>
<organism evidence="4 5">
    <name type="scientific">Nocardia mexicana</name>
    <dbReference type="NCBI Taxonomy" id="279262"/>
    <lineage>
        <taxon>Bacteria</taxon>
        <taxon>Bacillati</taxon>
        <taxon>Actinomycetota</taxon>
        <taxon>Actinomycetes</taxon>
        <taxon>Mycobacteriales</taxon>
        <taxon>Nocardiaceae</taxon>
        <taxon>Nocardia</taxon>
    </lineage>
</organism>
<proteinExistence type="predicted"/>
<evidence type="ECO:0000313" key="4">
    <source>
        <dbReference type="EMBL" id="RDI51727.1"/>
    </source>
</evidence>
<feature type="region of interest" description="Disordered" evidence="1">
    <location>
        <begin position="1"/>
        <end position="133"/>
    </location>
</feature>
<protein>
    <recommendedName>
        <fullName evidence="3">DUF8176 domain-containing protein</fullName>
    </recommendedName>
</protein>
<feature type="region of interest" description="Disordered" evidence="1">
    <location>
        <begin position="169"/>
        <end position="203"/>
    </location>
</feature>
<feature type="compositionally biased region" description="Basic and acidic residues" evidence="1">
    <location>
        <begin position="1"/>
        <end position="11"/>
    </location>
</feature>
<keyword evidence="2" id="KW-0472">Membrane</keyword>
<sequence length="322" mass="34942">MTRSDSGDPNRDQGNPFDLGLPMVRMPARKQKRRRPGRRGARRRRPPEIDVDALPPPDGPSYQSGDWEQWLDPTVAPQREPAAEPIPPDRIGPGIDEGDTAERDKSGLIPELIDRSGGNPGMRLRHPRRRRPDNRRADKLVAVLIMLGLGVVIVSIVLTVIHTTRDRTPAATAKPTPVQGVPARTTAPPASTTQPATFATDGCEQRRTADIISGTDPGGTGNGPDAILAFERAYYVQRSGFAARAVVADTADVPAAEQIQRGINQVPVGTRYCVHITRSGGEGQWEVKLTQQLPDEPPKSFTQIVTTRTISNRTLITAIHGG</sequence>
<evidence type="ECO:0000256" key="1">
    <source>
        <dbReference type="SAM" id="MobiDB-lite"/>
    </source>
</evidence>
<dbReference type="RefSeq" id="WP_068014813.1">
    <property type="nucleotide sequence ID" value="NZ_QQAZ01000004.1"/>
</dbReference>
<evidence type="ECO:0000256" key="2">
    <source>
        <dbReference type="SAM" id="Phobius"/>
    </source>
</evidence>
<dbReference type="Proteomes" id="UP000255355">
    <property type="component" value="Unassembled WGS sequence"/>
</dbReference>
<evidence type="ECO:0000259" key="3">
    <source>
        <dbReference type="Pfam" id="PF26527"/>
    </source>
</evidence>
<feature type="transmembrane region" description="Helical" evidence="2">
    <location>
        <begin position="140"/>
        <end position="161"/>
    </location>
</feature>
<dbReference type="AlphaFoldDB" id="A0A370H5P3"/>
<feature type="compositionally biased region" description="Low complexity" evidence="1">
    <location>
        <begin position="182"/>
        <end position="200"/>
    </location>
</feature>
<feature type="compositionally biased region" description="Basic residues" evidence="1">
    <location>
        <begin position="123"/>
        <end position="133"/>
    </location>
</feature>
<dbReference type="STRING" id="1210089.GCA_001613165_01246"/>
<keyword evidence="2" id="KW-0812">Transmembrane</keyword>
<keyword evidence="2" id="KW-1133">Transmembrane helix</keyword>
<keyword evidence="5" id="KW-1185">Reference proteome</keyword>
<evidence type="ECO:0000313" key="5">
    <source>
        <dbReference type="Proteomes" id="UP000255355"/>
    </source>
</evidence>
<feature type="domain" description="DUF8176" evidence="3">
    <location>
        <begin position="201"/>
        <end position="319"/>
    </location>
</feature>